<dbReference type="Gene3D" id="2.60.120.10">
    <property type="entry name" value="Jelly Rolls"/>
    <property type="match status" value="1"/>
</dbReference>
<protein>
    <submittedName>
        <fullName evidence="2">Cyclic nucleotide-binding domain-containing protein</fullName>
    </submittedName>
</protein>
<feature type="domain" description="Cyclic nucleotide-binding" evidence="1">
    <location>
        <begin position="25"/>
        <end position="145"/>
    </location>
</feature>
<gene>
    <name evidence="2" type="ORF">CLW00_11377</name>
</gene>
<dbReference type="Pfam" id="PF00027">
    <property type="entry name" value="cNMP_binding"/>
    <property type="match status" value="1"/>
</dbReference>
<dbReference type="OrthoDB" id="1523752at2"/>
<dbReference type="PANTHER" id="PTHR23011:SF28">
    <property type="entry name" value="CYCLIC NUCLEOTIDE-BINDING DOMAIN CONTAINING PROTEIN"/>
    <property type="match status" value="1"/>
</dbReference>
<dbReference type="EMBL" id="PVTR01000013">
    <property type="protein sequence ID" value="PRY85328.1"/>
    <property type="molecule type" value="Genomic_DNA"/>
</dbReference>
<dbReference type="SUPFAM" id="SSF51206">
    <property type="entry name" value="cAMP-binding domain-like"/>
    <property type="match status" value="1"/>
</dbReference>
<evidence type="ECO:0000259" key="1">
    <source>
        <dbReference type="PROSITE" id="PS50042"/>
    </source>
</evidence>
<dbReference type="PROSITE" id="PS50042">
    <property type="entry name" value="CNMP_BINDING_3"/>
    <property type="match status" value="1"/>
</dbReference>
<name>A0A2T0WF40_9BACT</name>
<evidence type="ECO:0000313" key="3">
    <source>
        <dbReference type="Proteomes" id="UP000238157"/>
    </source>
</evidence>
<proteinExistence type="predicted"/>
<dbReference type="AlphaFoldDB" id="A0A2T0WF40"/>
<dbReference type="PANTHER" id="PTHR23011">
    <property type="entry name" value="CYCLIC NUCLEOTIDE-BINDING DOMAIN CONTAINING PROTEIN"/>
    <property type="match status" value="1"/>
</dbReference>
<dbReference type="RefSeq" id="WP_106135148.1">
    <property type="nucleotide sequence ID" value="NZ_PVTR01000013.1"/>
</dbReference>
<dbReference type="CDD" id="cd00038">
    <property type="entry name" value="CAP_ED"/>
    <property type="match status" value="1"/>
</dbReference>
<dbReference type="InterPro" id="IPR000595">
    <property type="entry name" value="cNMP-bd_dom"/>
</dbReference>
<accession>A0A2T0WF40</accession>
<dbReference type="Proteomes" id="UP000238157">
    <property type="component" value="Unassembled WGS sequence"/>
</dbReference>
<comment type="caution">
    <text evidence="2">The sequence shown here is derived from an EMBL/GenBank/DDBJ whole genome shotgun (WGS) entry which is preliminary data.</text>
</comment>
<reference evidence="2 3" key="1">
    <citation type="submission" date="2018-03" db="EMBL/GenBank/DDBJ databases">
        <title>Genomic Encyclopedia of Archaeal and Bacterial Type Strains, Phase II (KMG-II): from individual species to whole genera.</title>
        <authorList>
            <person name="Goeker M."/>
        </authorList>
    </citation>
    <scope>NUCLEOTIDE SEQUENCE [LARGE SCALE GENOMIC DNA]</scope>
    <source>
        <strain evidence="2 3">DSM 27929</strain>
    </source>
</reference>
<dbReference type="InterPro" id="IPR018490">
    <property type="entry name" value="cNMP-bd_dom_sf"/>
</dbReference>
<dbReference type="InterPro" id="IPR014710">
    <property type="entry name" value="RmlC-like_jellyroll"/>
</dbReference>
<sequence>MINPFSRTFNATELETFQFLAQTFLFARLKNAEMSRFLPALHTRKYKRDEVVFFSGDPSQALYIVKSGKIRLTIDVKDTFETINEVRKSEIFGENALLENVKRIYTSIVASEEAELYVIPHFAIQEVFDSHSKIKAKMMTSLAEFYNQNNFRLFKSYRSSFGFFNLQEMFDRTTNDER</sequence>
<dbReference type="SMART" id="SM00100">
    <property type="entry name" value="cNMP"/>
    <property type="match status" value="1"/>
</dbReference>
<keyword evidence="3" id="KW-1185">Reference proteome</keyword>
<organism evidence="2 3">
    <name type="scientific">Mongoliibacter ruber</name>
    <dbReference type="NCBI Taxonomy" id="1750599"/>
    <lineage>
        <taxon>Bacteria</taxon>
        <taxon>Pseudomonadati</taxon>
        <taxon>Bacteroidota</taxon>
        <taxon>Cytophagia</taxon>
        <taxon>Cytophagales</taxon>
        <taxon>Cyclobacteriaceae</taxon>
        <taxon>Mongoliibacter</taxon>
    </lineage>
</organism>
<evidence type="ECO:0000313" key="2">
    <source>
        <dbReference type="EMBL" id="PRY85328.1"/>
    </source>
</evidence>